<dbReference type="EMBL" id="BMOD01000002">
    <property type="protein sequence ID" value="GGJ25841.1"/>
    <property type="molecule type" value="Genomic_DNA"/>
</dbReference>
<comment type="caution">
    <text evidence="1">The sequence shown here is derived from an EMBL/GenBank/DDBJ whole genome shotgun (WGS) entry which is preliminary data.</text>
</comment>
<dbReference type="Proteomes" id="UP000632222">
    <property type="component" value="Unassembled WGS sequence"/>
</dbReference>
<evidence type="ECO:0000313" key="1">
    <source>
        <dbReference type="EMBL" id="GGJ25841.1"/>
    </source>
</evidence>
<dbReference type="RefSeq" id="WP_189000782.1">
    <property type="nucleotide sequence ID" value="NZ_BMOD01000002.1"/>
</dbReference>
<organism evidence="1 2">
    <name type="scientific">Deinococcus roseus</name>
    <dbReference type="NCBI Taxonomy" id="392414"/>
    <lineage>
        <taxon>Bacteria</taxon>
        <taxon>Thermotogati</taxon>
        <taxon>Deinococcota</taxon>
        <taxon>Deinococci</taxon>
        <taxon>Deinococcales</taxon>
        <taxon>Deinococcaceae</taxon>
        <taxon>Deinococcus</taxon>
    </lineage>
</organism>
<evidence type="ECO:0000313" key="2">
    <source>
        <dbReference type="Proteomes" id="UP000632222"/>
    </source>
</evidence>
<gene>
    <name evidence="1" type="ORF">GCM10008938_09940</name>
</gene>
<proteinExistence type="predicted"/>
<keyword evidence="2" id="KW-1185">Reference proteome</keyword>
<name>A0ABQ2CVV3_9DEIO</name>
<sequence length="106" mass="12090">MDPNQRTTEQLTQYLQHLVAFTDPSLMVGGSLDAETGDILLQVIQEVPDEGVVLRLQSAFMVHNQDARVLEVIRSRVHYWLSRGLPLRVEHFYHEEPVSVEAYGTT</sequence>
<protein>
    <submittedName>
        <fullName evidence="1">Uncharacterized protein</fullName>
    </submittedName>
</protein>
<accession>A0ABQ2CVV3</accession>
<reference evidence="2" key="1">
    <citation type="journal article" date="2019" name="Int. J. Syst. Evol. Microbiol.">
        <title>The Global Catalogue of Microorganisms (GCM) 10K type strain sequencing project: providing services to taxonomists for standard genome sequencing and annotation.</title>
        <authorList>
            <consortium name="The Broad Institute Genomics Platform"/>
            <consortium name="The Broad Institute Genome Sequencing Center for Infectious Disease"/>
            <person name="Wu L."/>
            <person name="Ma J."/>
        </authorList>
    </citation>
    <scope>NUCLEOTIDE SEQUENCE [LARGE SCALE GENOMIC DNA]</scope>
    <source>
        <strain evidence="2">JCM 14370</strain>
    </source>
</reference>